<evidence type="ECO:0000256" key="1">
    <source>
        <dbReference type="ARBA" id="ARBA00004141"/>
    </source>
</evidence>
<name>A0ABT3ZIE4_9BURK</name>
<dbReference type="RefSeq" id="WP_267845626.1">
    <property type="nucleotide sequence ID" value="NZ_JAPMXC010000001.1"/>
</dbReference>
<comment type="subcellular location">
    <subcellularLocation>
        <location evidence="1">Membrane</location>
        <topology evidence="1">Multi-pass membrane protein</topology>
    </subcellularLocation>
</comment>
<dbReference type="SUPFAM" id="SSF53448">
    <property type="entry name" value="Nucleotide-diphospho-sugar transferases"/>
    <property type="match status" value="1"/>
</dbReference>
<dbReference type="PANTHER" id="PTHR48090">
    <property type="entry name" value="UNDECAPRENYL-PHOSPHATE 4-DEOXY-4-FORMAMIDO-L-ARABINOSE TRANSFERASE-RELATED"/>
    <property type="match status" value="1"/>
</dbReference>
<evidence type="ECO:0000256" key="3">
    <source>
        <dbReference type="ARBA" id="ARBA00022679"/>
    </source>
</evidence>
<comment type="caution">
    <text evidence="9">The sequence shown here is derived from an EMBL/GenBank/DDBJ whole genome shotgun (WGS) entry which is preliminary data.</text>
</comment>
<keyword evidence="6 7" id="KW-0472">Membrane</keyword>
<evidence type="ECO:0000313" key="9">
    <source>
        <dbReference type="EMBL" id="MCY0386288.1"/>
    </source>
</evidence>
<protein>
    <submittedName>
        <fullName evidence="9">Glycosyltransferase family 2 protein</fullName>
    </submittedName>
</protein>
<feature type="transmembrane region" description="Helical" evidence="7">
    <location>
        <begin position="233"/>
        <end position="257"/>
    </location>
</feature>
<organism evidence="9 10">
    <name type="scientific">Robbsia betulipollinis</name>
    <dbReference type="NCBI Taxonomy" id="2981849"/>
    <lineage>
        <taxon>Bacteria</taxon>
        <taxon>Pseudomonadati</taxon>
        <taxon>Pseudomonadota</taxon>
        <taxon>Betaproteobacteria</taxon>
        <taxon>Burkholderiales</taxon>
        <taxon>Burkholderiaceae</taxon>
        <taxon>Robbsia</taxon>
    </lineage>
</organism>
<proteinExistence type="predicted"/>
<dbReference type="InterPro" id="IPR050256">
    <property type="entry name" value="Glycosyltransferase_2"/>
</dbReference>
<dbReference type="Pfam" id="PF00535">
    <property type="entry name" value="Glycos_transf_2"/>
    <property type="match status" value="1"/>
</dbReference>
<keyword evidence="10" id="KW-1185">Reference proteome</keyword>
<keyword evidence="3" id="KW-0808">Transferase</keyword>
<gene>
    <name evidence="9" type="ORF">OVY01_03305</name>
</gene>
<dbReference type="InterPro" id="IPR001173">
    <property type="entry name" value="Glyco_trans_2-like"/>
</dbReference>
<dbReference type="Proteomes" id="UP001082899">
    <property type="component" value="Unassembled WGS sequence"/>
</dbReference>
<keyword evidence="4 7" id="KW-0812">Transmembrane</keyword>
<evidence type="ECO:0000259" key="8">
    <source>
        <dbReference type="Pfam" id="PF00535"/>
    </source>
</evidence>
<dbReference type="CDD" id="cd04187">
    <property type="entry name" value="DPM1_like_bac"/>
    <property type="match status" value="1"/>
</dbReference>
<dbReference type="EMBL" id="JAPMXC010000001">
    <property type="protein sequence ID" value="MCY0386288.1"/>
    <property type="molecule type" value="Genomic_DNA"/>
</dbReference>
<reference evidence="9" key="1">
    <citation type="submission" date="2022-11" db="EMBL/GenBank/DDBJ databases">
        <title>Robbsia betulipollinis sp. nov., isolated from pollen of birch (Betula pendula).</title>
        <authorList>
            <person name="Shi H."/>
            <person name="Ambika Manirajan B."/>
            <person name="Ratering S."/>
            <person name="Geissler-Plaum R."/>
            <person name="Schnell S."/>
        </authorList>
    </citation>
    <scope>NUCLEOTIDE SEQUENCE</scope>
    <source>
        <strain evidence="9">Bb-Pol-6</strain>
    </source>
</reference>
<keyword evidence="2" id="KW-0328">Glycosyltransferase</keyword>
<dbReference type="PANTHER" id="PTHR48090:SF1">
    <property type="entry name" value="PROPHAGE BACTOPRENOL GLUCOSYL TRANSFERASE HOMOLOG"/>
    <property type="match status" value="1"/>
</dbReference>
<accession>A0ABT3ZIE4</accession>
<evidence type="ECO:0000256" key="5">
    <source>
        <dbReference type="ARBA" id="ARBA00022989"/>
    </source>
</evidence>
<evidence type="ECO:0000313" key="10">
    <source>
        <dbReference type="Proteomes" id="UP001082899"/>
    </source>
</evidence>
<dbReference type="Gene3D" id="3.90.550.10">
    <property type="entry name" value="Spore Coat Polysaccharide Biosynthesis Protein SpsA, Chain A"/>
    <property type="match status" value="1"/>
</dbReference>
<feature type="transmembrane region" description="Helical" evidence="7">
    <location>
        <begin position="269"/>
        <end position="291"/>
    </location>
</feature>
<evidence type="ECO:0000256" key="2">
    <source>
        <dbReference type="ARBA" id="ARBA00022676"/>
    </source>
</evidence>
<sequence length="333" mass="37107">MKLAIVIPCFNEEEVFSESVKQFTALVQRMVDLGKVSDDSHITFVDDGSRDSTWALIDAESRINRRVRGIKLTRNRGHQNAVLAGLLSVDGDAIVTIDADLQDDISAIERMVDEHAAGCDIVYGVRSDRTSDTLFKRQTATSFYRLLALMGIETIHNHADFRLMSRRAVECLREFPESNVYLRGLIPLIGFRSTSVMYERKERFAGESKYPIGKMLALAFEAITSFSTAPLKAISVIGTAIFLLAMVMLGWALWVAILTDRAVPGWTSTLIPVLFLGGMQILILGIIGSYLGKVYGEVKRRPRFQIEKTSRETDSARSTVPTLTTSEIEAFND</sequence>
<keyword evidence="5 7" id="KW-1133">Transmembrane helix</keyword>
<dbReference type="InterPro" id="IPR029044">
    <property type="entry name" value="Nucleotide-diphossugar_trans"/>
</dbReference>
<evidence type="ECO:0000256" key="6">
    <source>
        <dbReference type="ARBA" id="ARBA00023136"/>
    </source>
</evidence>
<evidence type="ECO:0000256" key="4">
    <source>
        <dbReference type="ARBA" id="ARBA00022692"/>
    </source>
</evidence>
<evidence type="ECO:0000256" key="7">
    <source>
        <dbReference type="SAM" id="Phobius"/>
    </source>
</evidence>
<feature type="domain" description="Glycosyltransferase 2-like" evidence="8">
    <location>
        <begin position="5"/>
        <end position="172"/>
    </location>
</feature>